<evidence type="ECO:0008006" key="5">
    <source>
        <dbReference type="Google" id="ProtNLM"/>
    </source>
</evidence>
<comment type="caution">
    <text evidence="3">The sequence shown here is derived from an EMBL/GenBank/DDBJ whole genome shotgun (WGS) entry which is preliminary data.</text>
</comment>
<protein>
    <recommendedName>
        <fullName evidence="5">Translation initiation factor IF-2</fullName>
    </recommendedName>
</protein>
<accession>A0A7W6NMM6</accession>
<feature type="signal peptide" evidence="2">
    <location>
        <begin position="1"/>
        <end position="22"/>
    </location>
</feature>
<evidence type="ECO:0000256" key="2">
    <source>
        <dbReference type="SAM" id="SignalP"/>
    </source>
</evidence>
<name>A0A7W6NMM6_9CAUL</name>
<evidence type="ECO:0000256" key="1">
    <source>
        <dbReference type="SAM" id="MobiDB-lite"/>
    </source>
</evidence>
<sequence>MSARLFLAAALVVGSLAGPALARQQPAAPPAAQAPAEPRSDAEMAMNARGEAFSGRMDQMKAELQVAMDDPATDAAGKTAATDAILNRYQPEIDAFAGELEAFFRSEAGKPENVSQRDQLLAAADAAPPAIRGIPQIVRTAVQQALTAPPAAAAPQ</sequence>
<proteinExistence type="predicted"/>
<feature type="chain" id="PRO_5031111971" description="Translation initiation factor IF-2" evidence="2">
    <location>
        <begin position="23"/>
        <end position="156"/>
    </location>
</feature>
<gene>
    <name evidence="3" type="ORF">GGR12_000364</name>
</gene>
<feature type="region of interest" description="Disordered" evidence="1">
    <location>
        <begin position="23"/>
        <end position="42"/>
    </location>
</feature>
<dbReference type="AlphaFoldDB" id="A0A7W6NMM6"/>
<feature type="compositionally biased region" description="Low complexity" evidence="1">
    <location>
        <begin position="23"/>
        <end position="37"/>
    </location>
</feature>
<keyword evidence="4" id="KW-1185">Reference proteome</keyword>
<reference evidence="3 4" key="1">
    <citation type="submission" date="2020-08" db="EMBL/GenBank/DDBJ databases">
        <title>Genomic Encyclopedia of Type Strains, Phase IV (KMG-IV): sequencing the most valuable type-strain genomes for metagenomic binning, comparative biology and taxonomic classification.</title>
        <authorList>
            <person name="Goeker M."/>
        </authorList>
    </citation>
    <scope>NUCLEOTIDE SEQUENCE [LARGE SCALE GENOMIC DNA]</scope>
    <source>
        <strain evidence="3 4">DSM 23960</strain>
    </source>
</reference>
<evidence type="ECO:0000313" key="4">
    <source>
        <dbReference type="Proteomes" id="UP000529946"/>
    </source>
</evidence>
<dbReference type="RefSeq" id="WP_183202276.1">
    <property type="nucleotide sequence ID" value="NZ_BAAAER010000002.1"/>
</dbReference>
<keyword evidence="2" id="KW-0732">Signal</keyword>
<dbReference type="EMBL" id="JACIDM010000001">
    <property type="protein sequence ID" value="MBB4081525.1"/>
    <property type="molecule type" value="Genomic_DNA"/>
</dbReference>
<dbReference type="Proteomes" id="UP000529946">
    <property type="component" value="Unassembled WGS sequence"/>
</dbReference>
<organism evidence="3 4">
    <name type="scientific">Brevundimonas lenta</name>
    <dbReference type="NCBI Taxonomy" id="424796"/>
    <lineage>
        <taxon>Bacteria</taxon>
        <taxon>Pseudomonadati</taxon>
        <taxon>Pseudomonadota</taxon>
        <taxon>Alphaproteobacteria</taxon>
        <taxon>Caulobacterales</taxon>
        <taxon>Caulobacteraceae</taxon>
        <taxon>Brevundimonas</taxon>
    </lineage>
</organism>
<evidence type="ECO:0000313" key="3">
    <source>
        <dbReference type="EMBL" id="MBB4081525.1"/>
    </source>
</evidence>